<reference evidence="1 2" key="1">
    <citation type="journal article" date="2024" name="Nat. Commun.">
        <title>Phylogenomics reveals the evolutionary origins of lichenization in chlorophyte algae.</title>
        <authorList>
            <person name="Puginier C."/>
            <person name="Libourel C."/>
            <person name="Otte J."/>
            <person name="Skaloud P."/>
            <person name="Haon M."/>
            <person name="Grisel S."/>
            <person name="Petersen M."/>
            <person name="Berrin J.G."/>
            <person name="Delaux P.M."/>
            <person name="Dal Grande F."/>
            <person name="Keller J."/>
        </authorList>
    </citation>
    <scope>NUCLEOTIDE SEQUENCE [LARGE SCALE GENOMIC DNA]</scope>
    <source>
        <strain evidence="1 2">SAG 2145</strain>
    </source>
</reference>
<comment type="caution">
    <text evidence="1">The sequence shown here is derived from an EMBL/GenBank/DDBJ whole genome shotgun (WGS) entry which is preliminary data.</text>
</comment>
<proteinExistence type="predicted"/>
<dbReference type="AlphaFoldDB" id="A0AAW1RYA5"/>
<organism evidence="1 2">
    <name type="scientific">Apatococcus lobatus</name>
    <dbReference type="NCBI Taxonomy" id="904363"/>
    <lineage>
        <taxon>Eukaryota</taxon>
        <taxon>Viridiplantae</taxon>
        <taxon>Chlorophyta</taxon>
        <taxon>core chlorophytes</taxon>
        <taxon>Trebouxiophyceae</taxon>
        <taxon>Chlorellales</taxon>
        <taxon>Chlorellaceae</taxon>
        <taxon>Apatococcus</taxon>
    </lineage>
</organism>
<accession>A0AAW1RYA5</accession>
<dbReference type="Proteomes" id="UP001438707">
    <property type="component" value="Unassembled WGS sequence"/>
</dbReference>
<protein>
    <submittedName>
        <fullName evidence="1">Uncharacterized protein</fullName>
    </submittedName>
</protein>
<name>A0AAW1RYA5_9CHLO</name>
<dbReference type="EMBL" id="JALJOS010000005">
    <property type="protein sequence ID" value="KAK9838714.1"/>
    <property type="molecule type" value="Genomic_DNA"/>
</dbReference>
<evidence type="ECO:0000313" key="1">
    <source>
        <dbReference type="EMBL" id="KAK9838714.1"/>
    </source>
</evidence>
<keyword evidence="2" id="KW-1185">Reference proteome</keyword>
<evidence type="ECO:0000313" key="2">
    <source>
        <dbReference type="Proteomes" id="UP001438707"/>
    </source>
</evidence>
<gene>
    <name evidence="1" type="ORF">WJX74_001895</name>
</gene>
<sequence length="106" mass="11742">MCAQLSGCSCSHAQPCARFENLRGYCKSKTWRIVSSPRLDVMTRCLPCSQLYGAQAILKVLCCRMSSAGIDFSTAWRVIALQSHLFGQRHAGCLLDVNLMGRQVTQ</sequence>